<dbReference type="GO" id="GO:1901135">
    <property type="term" value="P:carbohydrate derivative metabolic process"/>
    <property type="evidence" value="ECO:0007669"/>
    <property type="project" value="InterPro"/>
</dbReference>
<dbReference type="InterPro" id="IPR036388">
    <property type="entry name" value="WH-like_DNA-bd_sf"/>
</dbReference>
<dbReference type="Gene3D" id="3.40.50.10490">
    <property type="entry name" value="Glucose-6-phosphate isomerase like protein, domain 1"/>
    <property type="match status" value="1"/>
</dbReference>
<reference evidence="3" key="2">
    <citation type="journal article" date="2019" name="Int. J. Syst. Evol. Microbiol.">
        <title>Faecalibacillus intestinalis gen. nov., sp. nov. and Faecalibacillus faecis sp. nov., isolated from human faeces.</title>
        <authorList>
            <person name="Seo B."/>
            <person name="Jeon K."/>
            <person name="Baek I."/>
            <person name="Lee Y.M."/>
            <person name="Baek K."/>
            <person name="Ko G."/>
        </authorList>
    </citation>
    <scope>NUCLEOTIDE SEQUENCE</scope>
    <source>
        <strain evidence="3">SNUG30370</strain>
    </source>
</reference>
<dbReference type="GeneID" id="77469613"/>
<dbReference type="Proteomes" id="UP000241201">
    <property type="component" value="Unassembled WGS sequence"/>
</dbReference>
<dbReference type="EMBL" id="JAJDKZ010000014">
    <property type="protein sequence ID" value="MCB8610233.1"/>
    <property type="molecule type" value="Genomic_DNA"/>
</dbReference>
<keyword evidence="4" id="KW-1185">Reference proteome</keyword>
<dbReference type="SUPFAM" id="SSF46689">
    <property type="entry name" value="Homeodomain-like"/>
    <property type="match status" value="1"/>
</dbReference>
<feature type="domain" description="HTH rpiR-type" evidence="1">
    <location>
        <begin position="4"/>
        <end position="80"/>
    </location>
</feature>
<dbReference type="GO" id="GO:0003700">
    <property type="term" value="F:DNA-binding transcription factor activity"/>
    <property type="evidence" value="ECO:0007669"/>
    <property type="project" value="InterPro"/>
</dbReference>
<dbReference type="EMBL" id="PYLP01000001">
    <property type="protein sequence ID" value="PST42098.1"/>
    <property type="molecule type" value="Genomic_DNA"/>
</dbReference>
<reference evidence="4" key="1">
    <citation type="submission" date="2018-03" db="EMBL/GenBank/DDBJ databases">
        <title>Lachnoclostridium SNUG30370 gen.nov., sp.nov., isolated from human faeces.</title>
        <authorList>
            <person name="Seo B."/>
            <person name="Jeon K."/>
            <person name="Ko G."/>
        </authorList>
    </citation>
    <scope>NUCLEOTIDE SEQUENCE [LARGE SCALE GENOMIC DNA]</scope>
    <source>
        <strain evidence="4">SNUG30370</strain>
    </source>
</reference>
<organism evidence="3 4">
    <name type="scientific">Faecalibacillus faecis</name>
    <dbReference type="NCBI Taxonomy" id="1982628"/>
    <lineage>
        <taxon>Bacteria</taxon>
        <taxon>Bacillati</taxon>
        <taxon>Bacillota</taxon>
        <taxon>Erysipelotrichia</taxon>
        <taxon>Erysipelotrichales</taxon>
        <taxon>Coprobacillaceae</taxon>
        <taxon>Faecalibacillus</taxon>
    </lineage>
</organism>
<dbReference type="AlphaFoldDB" id="A0A2T3G3K2"/>
<dbReference type="Gene3D" id="1.10.10.10">
    <property type="entry name" value="Winged helix-like DNA-binding domain superfamily/Winged helix DNA-binding domain"/>
    <property type="match status" value="1"/>
</dbReference>
<dbReference type="Pfam" id="PF01418">
    <property type="entry name" value="HTH_6"/>
    <property type="match status" value="1"/>
</dbReference>
<evidence type="ECO:0000313" key="4">
    <source>
        <dbReference type="Proteomes" id="UP000241201"/>
    </source>
</evidence>
<dbReference type="PANTHER" id="PTHR30514:SF1">
    <property type="entry name" value="HTH-TYPE TRANSCRIPTIONAL REGULATOR HEXR-RELATED"/>
    <property type="match status" value="1"/>
</dbReference>
<name>A0A2T3G3K2_9FIRM</name>
<dbReference type="RefSeq" id="WP_106986893.1">
    <property type="nucleotide sequence ID" value="NZ_JAJDKR010000014.1"/>
</dbReference>
<proteinExistence type="predicted"/>
<dbReference type="InterPro" id="IPR009057">
    <property type="entry name" value="Homeodomain-like_sf"/>
</dbReference>
<dbReference type="Proteomes" id="UP001198439">
    <property type="component" value="Unassembled WGS sequence"/>
</dbReference>
<reference evidence="2" key="3">
    <citation type="submission" date="2021-10" db="EMBL/GenBank/DDBJ databases">
        <title>Collection of gut derived symbiotic bacterial strains cultured from healthy donors.</title>
        <authorList>
            <person name="Lin H."/>
            <person name="Littmann E."/>
            <person name="Kohout C."/>
            <person name="Pamer E.G."/>
        </authorList>
    </citation>
    <scope>NUCLEOTIDE SEQUENCE</scope>
    <source>
        <strain evidence="2">DFI.4.48</strain>
    </source>
</reference>
<evidence type="ECO:0000313" key="3">
    <source>
        <dbReference type="EMBL" id="PST42098.1"/>
    </source>
</evidence>
<dbReference type="InterPro" id="IPR046348">
    <property type="entry name" value="SIS_dom_sf"/>
</dbReference>
<dbReference type="PROSITE" id="PS51071">
    <property type="entry name" value="HTH_RPIR"/>
    <property type="match status" value="1"/>
</dbReference>
<evidence type="ECO:0000259" key="1">
    <source>
        <dbReference type="PROSITE" id="PS51071"/>
    </source>
</evidence>
<comment type="caution">
    <text evidence="3">The sequence shown here is derived from an EMBL/GenBank/DDBJ whole genome shotgun (WGS) entry which is preliminary data.</text>
</comment>
<sequence>MRSAFYALINFINTSKVDDVYSNAAKMILENINKIPEYNIMDVAEMCFVSTATISRLCRKLNYESFSDFKMDVKMNLRYFNHDSMRMQFDHQLPVFPVEGKTAKDLFIDHFENIVQNLRSTYEMIEFEGLEKLVDLIYQSNEICFAGNFFTQSVSMQLQIELSYLGKKCTGMYPLQSQKEVVRNLKENDLIIVSSIAGGYWQDHPDMLREIAKSKAHKICVTQVENMPYQDQFDMIIQVGTDHLSLIGKFSITYIFELLEALYHIKYGRV</sequence>
<dbReference type="InterPro" id="IPR000281">
    <property type="entry name" value="HTH_RpiR"/>
</dbReference>
<accession>A0A2T3G3K2</accession>
<gene>
    <name evidence="3" type="ORF">C7U55_00650</name>
    <name evidence="2" type="ORF">LJD69_06470</name>
</gene>
<evidence type="ECO:0000313" key="2">
    <source>
        <dbReference type="EMBL" id="MCB8610233.1"/>
    </source>
</evidence>
<dbReference type="GO" id="GO:0097367">
    <property type="term" value="F:carbohydrate derivative binding"/>
    <property type="evidence" value="ECO:0007669"/>
    <property type="project" value="InterPro"/>
</dbReference>
<dbReference type="InterPro" id="IPR047640">
    <property type="entry name" value="RpiR-like"/>
</dbReference>
<dbReference type="PANTHER" id="PTHR30514">
    <property type="entry name" value="GLUCOKINASE"/>
    <property type="match status" value="1"/>
</dbReference>
<dbReference type="GO" id="GO:0003677">
    <property type="term" value="F:DNA binding"/>
    <property type="evidence" value="ECO:0007669"/>
    <property type="project" value="InterPro"/>
</dbReference>
<dbReference type="SUPFAM" id="SSF53697">
    <property type="entry name" value="SIS domain"/>
    <property type="match status" value="1"/>
</dbReference>
<protein>
    <submittedName>
        <fullName evidence="3">MurR/RpiR family transcriptional regulator</fullName>
    </submittedName>
</protein>